<keyword evidence="12" id="KW-1185">Reference proteome</keyword>
<protein>
    <recommendedName>
        <fullName evidence="10">DNA primase</fullName>
        <ecNumber evidence="10">2.7.7.-</ecNumber>
    </recommendedName>
</protein>
<dbReference type="GO" id="GO:0003899">
    <property type="term" value="F:DNA-directed RNA polymerase activity"/>
    <property type="evidence" value="ECO:0007669"/>
    <property type="project" value="UniProtKB-ARBA"/>
</dbReference>
<keyword evidence="8" id="KW-0862">Zinc</keyword>
<dbReference type="GO" id="GO:0006269">
    <property type="term" value="P:DNA replication, synthesis of primer"/>
    <property type="evidence" value="ECO:0007669"/>
    <property type="project" value="UniProtKB-KW"/>
</dbReference>
<dbReference type="Proteomes" id="UP001516400">
    <property type="component" value="Unassembled WGS sequence"/>
</dbReference>
<dbReference type="NCBIfam" id="TIGR00335">
    <property type="entry name" value="primase_sml"/>
    <property type="match status" value="1"/>
</dbReference>
<keyword evidence="2 10" id="KW-0240">DNA-directed RNA polymerase</keyword>
<dbReference type="GO" id="GO:0046872">
    <property type="term" value="F:metal ion binding"/>
    <property type="evidence" value="ECO:0007669"/>
    <property type="project" value="UniProtKB-KW"/>
</dbReference>
<keyword evidence="9" id="KW-0804">Transcription</keyword>
<evidence type="ECO:0000256" key="3">
    <source>
        <dbReference type="ARBA" id="ARBA00022515"/>
    </source>
</evidence>
<keyword evidence="6 10" id="KW-0235">DNA replication</keyword>
<gene>
    <name evidence="11" type="ORF">HHI36_020897</name>
</gene>
<dbReference type="Gene3D" id="3.90.920.10">
    <property type="entry name" value="DNA primase, PRIM domain"/>
    <property type="match status" value="1"/>
</dbReference>
<comment type="caution">
    <text evidence="11">The sequence shown here is derived from an EMBL/GenBank/DDBJ whole genome shotgun (WGS) entry which is preliminary data.</text>
</comment>
<keyword evidence="3 10" id="KW-0639">Primosome</keyword>
<comment type="similarity">
    <text evidence="1 10">Belongs to the eukaryotic-type primase small subunit family.</text>
</comment>
<dbReference type="CDD" id="cd04860">
    <property type="entry name" value="AE_Prim_S"/>
    <property type="match status" value="1"/>
</dbReference>
<keyword evidence="7" id="KW-0479">Metal-binding</keyword>
<proteinExistence type="inferred from homology"/>
<accession>A0ABD2NC82</accession>
<evidence type="ECO:0000256" key="6">
    <source>
        <dbReference type="ARBA" id="ARBA00022705"/>
    </source>
</evidence>
<dbReference type="EMBL" id="JABFTP020000083">
    <property type="protein sequence ID" value="KAL3276179.1"/>
    <property type="molecule type" value="Genomic_DNA"/>
</dbReference>
<evidence type="ECO:0000256" key="5">
    <source>
        <dbReference type="ARBA" id="ARBA00022695"/>
    </source>
</evidence>
<evidence type="ECO:0000256" key="10">
    <source>
        <dbReference type="RuleBase" id="RU003514"/>
    </source>
</evidence>
<name>A0ABD2NC82_9CUCU</name>
<dbReference type="GO" id="GO:0005658">
    <property type="term" value="C:alpha DNA polymerase:primase complex"/>
    <property type="evidence" value="ECO:0007669"/>
    <property type="project" value="UniProtKB-ARBA"/>
</dbReference>
<evidence type="ECO:0000256" key="1">
    <source>
        <dbReference type="ARBA" id="ARBA00009762"/>
    </source>
</evidence>
<evidence type="ECO:0000256" key="9">
    <source>
        <dbReference type="ARBA" id="ARBA00023163"/>
    </source>
</evidence>
<dbReference type="AlphaFoldDB" id="A0ABD2NC82"/>
<evidence type="ECO:0000313" key="12">
    <source>
        <dbReference type="Proteomes" id="UP001516400"/>
    </source>
</evidence>
<dbReference type="FunFam" id="3.90.920.10:FF:000003">
    <property type="entry name" value="DNA primase"/>
    <property type="match status" value="1"/>
</dbReference>
<reference evidence="11 12" key="1">
    <citation type="journal article" date="2021" name="BMC Biol.">
        <title>Horizontally acquired antibacterial genes associated with adaptive radiation of ladybird beetles.</title>
        <authorList>
            <person name="Li H.S."/>
            <person name="Tang X.F."/>
            <person name="Huang Y.H."/>
            <person name="Xu Z.Y."/>
            <person name="Chen M.L."/>
            <person name="Du X.Y."/>
            <person name="Qiu B.Y."/>
            <person name="Chen P.T."/>
            <person name="Zhang W."/>
            <person name="Slipinski A."/>
            <person name="Escalona H.E."/>
            <person name="Waterhouse R.M."/>
            <person name="Zwick A."/>
            <person name="Pang H."/>
        </authorList>
    </citation>
    <scope>NUCLEOTIDE SEQUENCE [LARGE SCALE GENOMIC DNA]</scope>
    <source>
        <strain evidence="11">SYSU2018</strain>
    </source>
</reference>
<evidence type="ECO:0000256" key="2">
    <source>
        <dbReference type="ARBA" id="ARBA00022478"/>
    </source>
</evidence>
<dbReference type="EC" id="2.7.7.-" evidence="10"/>
<dbReference type="InterPro" id="IPR002755">
    <property type="entry name" value="DNA_primase_S"/>
</dbReference>
<evidence type="ECO:0000256" key="7">
    <source>
        <dbReference type="ARBA" id="ARBA00022723"/>
    </source>
</evidence>
<dbReference type="InterPro" id="IPR014052">
    <property type="entry name" value="DNA_primase_ssu_euk/arc"/>
</dbReference>
<evidence type="ECO:0000313" key="11">
    <source>
        <dbReference type="EMBL" id="KAL3276179.1"/>
    </source>
</evidence>
<evidence type="ECO:0000256" key="4">
    <source>
        <dbReference type="ARBA" id="ARBA00022679"/>
    </source>
</evidence>
<dbReference type="Pfam" id="PF01896">
    <property type="entry name" value="DNA_primase_S"/>
    <property type="match status" value="1"/>
</dbReference>
<dbReference type="SUPFAM" id="SSF56747">
    <property type="entry name" value="Prim-pol domain"/>
    <property type="match status" value="1"/>
</dbReference>
<dbReference type="PANTHER" id="PTHR10536">
    <property type="entry name" value="DNA PRIMASE SMALL SUBUNIT"/>
    <property type="match status" value="1"/>
</dbReference>
<evidence type="ECO:0000256" key="8">
    <source>
        <dbReference type="ARBA" id="ARBA00022833"/>
    </source>
</evidence>
<organism evidence="11 12">
    <name type="scientific">Cryptolaemus montrouzieri</name>
    <dbReference type="NCBI Taxonomy" id="559131"/>
    <lineage>
        <taxon>Eukaryota</taxon>
        <taxon>Metazoa</taxon>
        <taxon>Ecdysozoa</taxon>
        <taxon>Arthropoda</taxon>
        <taxon>Hexapoda</taxon>
        <taxon>Insecta</taxon>
        <taxon>Pterygota</taxon>
        <taxon>Neoptera</taxon>
        <taxon>Endopterygota</taxon>
        <taxon>Coleoptera</taxon>
        <taxon>Polyphaga</taxon>
        <taxon>Cucujiformia</taxon>
        <taxon>Coccinelloidea</taxon>
        <taxon>Coccinellidae</taxon>
        <taxon>Scymninae</taxon>
        <taxon>Scymnini</taxon>
        <taxon>Cryptolaemus</taxon>
    </lineage>
</organism>
<keyword evidence="4 10" id="KW-0808">Transferase</keyword>
<keyword evidence="5" id="KW-0548">Nucleotidyltransferase</keyword>
<sequence length="410" mass="47684">MAFNEEHLADFLPLYYKRLFPHSLFYQWLSYGDQVMFSKREISFTLFGDVYIRHQSFGTHEDFVRELHKKFPVKIDIGAIYTIPPRGKMSGKALTPIQKELVFDIDMTDYDDVRICCSGADVCCKCWKFMVIACKVMDATLREDFGFNNILWVFSGRRGIHCWVADQNARFLGDDVRSSVAEYIQVIRGGISIKKVYLPGDNIHHSVMRSLAIIDKYFVQSIVIDQDILGKERLNNFLTIIDQDLRGTFKDALEKHESSEERWKAFETTYTDLLQKGQIPRNLRNMKEEIKLQYCYPRLDIHVSKGMNHLLKAPFCVHPKSGKISIPFNPKFVDTFDPAKVPTVILLEEEINEYDAKTKTMTDNADGCLMKIKDYKKTSLLKSVVVFEQFIRSIEKDMKSKENCDMMEIM</sequence>